<accession>A0A222E207</accession>
<dbReference type="EMBL" id="CP022540">
    <property type="protein sequence ID" value="ASP20193.1"/>
    <property type="molecule type" value="Genomic_DNA"/>
</dbReference>
<sequence length="464" mass="50404">MSPGPFCLQRRKLDTAATAKGIGPHPTPDRPRPTSPSRAPVGRAIDPHSPETTSLDSIRRRQYTLPHTRFRQPATGLAVNRGTRCRGVTVYKLGLVLLLFGLAAPVLAEREVHVVAVGRGHQTDNYYALPEARVRVDRPGHDISLVLLDGGVLHWQIETTAGTIISDIIRSGPSAQDSKVSLTGIPMVGVQVTGLPLVYRPSGRKFRGLVDAVADRFGTDHISSFQAAHKANQHPLTVDHIDTTTAALARNYLPQFLRGYDDLSPDIRTWIDTDDDDTEFDVAFDAGGITLTGPSGPRRFPVTPDVPEILLPVAGVYDPTSQVIYCITIGAEGYLYSVDVRTGVWTVVTSLDEYDAAGLLYDADTRQLVLTGAFSRPGDIRVFGLDGHRASAFIPITGFPGLTDLFDYGNEHGPPLIPRVFSDGWLLIEARVGDDGPDRASAQYRLYALQIATGEVRLLRFGTG</sequence>
<evidence type="ECO:0000256" key="1">
    <source>
        <dbReference type="SAM" id="MobiDB-lite"/>
    </source>
</evidence>
<dbReference type="Proteomes" id="UP000203589">
    <property type="component" value="Chromosome"/>
</dbReference>
<evidence type="ECO:0000313" key="2">
    <source>
        <dbReference type="EMBL" id="ASP20193.1"/>
    </source>
</evidence>
<proteinExistence type="predicted"/>
<gene>
    <name evidence="2" type="ORF">ANTHELSMS3_01496</name>
</gene>
<protein>
    <submittedName>
        <fullName evidence="2">Uncharacterized protein</fullName>
    </submittedName>
</protein>
<dbReference type="AlphaFoldDB" id="A0A222E207"/>
<evidence type="ECO:0000313" key="3">
    <source>
        <dbReference type="Proteomes" id="UP000203589"/>
    </source>
</evidence>
<dbReference type="KEGG" id="aht:ANTHELSMS3_01496"/>
<organism evidence="2 3">
    <name type="scientific">Antarctobacter heliothermus</name>
    <dbReference type="NCBI Taxonomy" id="74033"/>
    <lineage>
        <taxon>Bacteria</taxon>
        <taxon>Pseudomonadati</taxon>
        <taxon>Pseudomonadota</taxon>
        <taxon>Alphaproteobacteria</taxon>
        <taxon>Rhodobacterales</taxon>
        <taxon>Roseobacteraceae</taxon>
        <taxon>Antarctobacter</taxon>
    </lineage>
</organism>
<feature type="region of interest" description="Disordered" evidence="1">
    <location>
        <begin position="13"/>
        <end position="55"/>
    </location>
</feature>
<name>A0A222E207_9RHOB</name>
<keyword evidence="3" id="KW-1185">Reference proteome</keyword>
<dbReference type="SUPFAM" id="SSF63825">
    <property type="entry name" value="YWTD domain"/>
    <property type="match status" value="1"/>
</dbReference>
<reference evidence="2 3" key="1">
    <citation type="submission" date="2017-07" db="EMBL/GenBank/DDBJ databases">
        <title>Genome Sequence of Antarctobacter heliothermus Strain SMS3 Isolated from a culture of the Diatom Skeletonema marinoi.</title>
        <authorList>
            <person name="Topel M."/>
            <person name="Pinder M.I.M."/>
            <person name="Johansson O.N."/>
            <person name="Kourtchenko O."/>
            <person name="Godhe A."/>
            <person name="Clarke A.K."/>
        </authorList>
    </citation>
    <scope>NUCLEOTIDE SEQUENCE [LARGE SCALE GENOMIC DNA]</scope>
    <source>
        <strain evidence="2 3">SMS3</strain>
    </source>
</reference>